<dbReference type="GO" id="GO:0043130">
    <property type="term" value="F:ubiquitin binding"/>
    <property type="evidence" value="ECO:0007669"/>
    <property type="project" value="InterPro"/>
</dbReference>
<feature type="compositionally biased region" description="Polar residues" evidence="4">
    <location>
        <begin position="318"/>
        <end position="336"/>
    </location>
</feature>
<dbReference type="GO" id="GO:0030276">
    <property type="term" value="F:clathrin binding"/>
    <property type="evidence" value="ECO:0007669"/>
    <property type="project" value="TreeGrafter"/>
</dbReference>
<evidence type="ECO:0000256" key="1">
    <source>
        <dbReference type="ARBA" id="ARBA00007708"/>
    </source>
</evidence>
<dbReference type="GO" id="GO:0015031">
    <property type="term" value="P:protein transport"/>
    <property type="evidence" value="ECO:0007669"/>
    <property type="project" value="UniProtKB-KW"/>
</dbReference>
<evidence type="ECO:0000256" key="3">
    <source>
        <dbReference type="ARBA" id="ARBA00022927"/>
    </source>
</evidence>
<feature type="region of interest" description="Disordered" evidence="4">
    <location>
        <begin position="311"/>
        <end position="350"/>
    </location>
</feature>
<dbReference type="PIRSF" id="PIRSF036948">
    <property type="entry name" value="TOM1"/>
    <property type="match status" value="1"/>
</dbReference>
<gene>
    <name evidence="7" type="ORF">IZO911_LOCUS15186</name>
    <name evidence="8" type="ORF">KXQ929_LOCUS20858</name>
</gene>
<organism evidence="8 9">
    <name type="scientific">Adineta steineri</name>
    <dbReference type="NCBI Taxonomy" id="433720"/>
    <lineage>
        <taxon>Eukaryota</taxon>
        <taxon>Metazoa</taxon>
        <taxon>Spiralia</taxon>
        <taxon>Gnathifera</taxon>
        <taxon>Rotifera</taxon>
        <taxon>Eurotatoria</taxon>
        <taxon>Bdelloidea</taxon>
        <taxon>Adinetida</taxon>
        <taxon>Adinetidae</taxon>
        <taxon>Adineta</taxon>
    </lineage>
</organism>
<dbReference type="Pfam" id="PF00790">
    <property type="entry name" value="VHS"/>
    <property type="match status" value="1"/>
</dbReference>
<name>A0A819FEB1_9BILA</name>
<dbReference type="PROSITE" id="PS50179">
    <property type="entry name" value="VHS"/>
    <property type="match status" value="1"/>
</dbReference>
<evidence type="ECO:0000313" key="7">
    <source>
        <dbReference type="EMBL" id="CAF0954347.1"/>
    </source>
</evidence>
<dbReference type="Proteomes" id="UP000663868">
    <property type="component" value="Unassembled WGS sequence"/>
</dbReference>
<dbReference type="PANTHER" id="PTHR13856:SF137">
    <property type="entry name" value="GH05942P"/>
    <property type="match status" value="1"/>
</dbReference>
<sequence length="490" mass="54965">MAHFFRGSTPSTPFQQAVEKVTDGAQANEDWGTIMKICDHVAVHEDNAKEAVKVIRKRLQTPPANNDWRTIGLTLTLLEALTKNCGKIFHTQIAQKDFLKDLRDILAPKNNPPIAIQEKVLGMIQTWALAFRDDPDLKQVEQFYQECKQQGLQFPPADPENIIKAAVPATGTLERPTRTISQPGPGTNPRQNRPANDGSVQQVGQETAVLRQMTPEQIAKLRSELDVVQTNAQVFGEMLVTLQPGEEHPEDFQFLMELHKTCKQMQARIFDLLSQISIDDITVDLLRYNDEFNNSFKNFESYMQERERRVGSSHIPIPNQTALAPKTSFSNSQSPTKKPMPSPSNQNNEPALIKFDEEPIGLSAGLQNLRSYLLFILTKKTKIISYISGVNPTSPDSTTKNTQQQSTATVITRSATNTQELERDAKEVEQWLNLNDDKNSNQQGNGTTNAFNDFIEKRASLIPDDPVSEQQIHLNLQPVSNKIEPNNSNA</sequence>
<dbReference type="GO" id="GO:0016020">
    <property type="term" value="C:membrane"/>
    <property type="evidence" value="ECO:0007669"/>
    <property type="project" value="TreeGrafter"/>
</dbReference>
<dbReference type="InterPro" id="IPR004152">
    <property type="entry name" value="GAT_dom"/>
</dbReference>
<dbReference type="Proteomes" id="UP000663860">
    <property type="component" value="Unassembled WGS sequence"/>
</dbReference>
<feature type="compositionally biased region" description="Polar residues" evidence="4">
    <location>
        <begin position="178"/>
        <end position="203"/>
    </location>
</feature>
<dbReference type="GO" id="GO:0005768">
    <property type="term" value="C:endosome"/>
    <property type="evidence" value="ECO:0007669"/>
    <property type="project" value="TreeGrafter"/>
</dbReference>
<evidence type="ECO:0000259" key="6">
    <source>
        <dbReference type="PROSITE" id="PS50909"/>
    </source>
</evidence>
<dbReference type="Gene3D" id="1.25.40.90">
    <property type="match status" value="1"/>
</dbReference>
<dbReference type="SUPFAM" id="SSF48464">
    <property type="entry name" value="ENTH/VHS domain"/>
    <property type="match status" value="1"/>
</dbReference>
<comment type="caution">
    <text evidence="8">The sequence shown here is derived from an EMBL/GenBank/DDBJ whole genome shotgun (WGS) entry which is preliminary data.</text>
</comment>
<dbReference type="PROSITE" id="PS50909">
    <property type="entry name" value="GAT"/>
    <property type="match status" value="1"/>
</dbReference>
<reference evidence="8" key="1">
    <citation type="submission" date="2021-02" db="EMBL/GenBank/DDBJ databases">
        <authorList>
            <person name="Nowell W R."/>
        </authorList>
    </citation>
    <scope>NUCLEOTIDE SEQUENCE</scope>
</reference>
<evidence type="ECO:0000313" key="9">
    <source>
        <dbReference type="Proteomes" id="UP000663868"/>
    </source>
</evidence>
<dbReference type="SUPFAM" id="SSF89009">
    <property type="entry name" value="GAT-like domain"/>
    <property type="match status" value="1"/>
</dbReference>
<dbReference type="InterPro" id="IPR038425">
    <property type="entry name" value="GAT_sf"/>
</dbReference>
<dbReference type="SMART" id="SM00288">
    <property type="entry name" value="VHS"/>
    <property type="match status" value="1"/>
</dbReference>
<dbReference type="PANTHER" id="PTHR13856">
    <property type="entry name" value="VHS DOMAIN CONTAINING PROTEIN FAMILY"/>
    <property type="match status" value="1"/>
</dbReference>
<dbReference type="InterPro" id="IPR002014">
    <property type="entry name" value="VHS_dom"/>
</dbReference>
<dbReference type="Pfam" id="PF03127">
    <property type="entry name" value="GAT"/>
    <property type="match status" value="1"/>
</dbReference>
<evidence type="ECO:0008006" key="10">
    <source>
        <dbReference type="Google" id="ProtNLM"/>
    </source>
</evidence>
<dbReference type="EMBL" id="CAJNOE010000130">
    <property type="protein sequence ID" value="CAF0954347.1"/>
    <property type="molecule type" value="Genomic_DNA"/>
</dbReference>
<evidence type="ECO:0000313" key="8">
    <source>
        <dbReference type="EMBL" id="CAF3864702.1"/>
    </source>
</evidence>
<proteinExistence type="inferred from homology"/>
<dbReference type="AlphaFoldDB" id="A0A819FEB1"/>
<comment type="similarity">
    <text evidence="1">Belongs to the TOM1 family.</text>
</comment>
<evidence type="ECO:0000256" key="2">
    <source>
        <dbReference type="ARBA" id="ARBA00022448"/>
    </source>
</evidence>
<evidence type="ECO:0000256" key="4">
    <source>
        <dbReference type="SAM" id="MobiDB-lite"/>
    </source>
</evidence>
<feature type="domain" description="VHS" evidence="5">
    <location>
        <begin position="21"/>
        <end position="155"/>
    </location>
</feature>
<dbReference type="GO" id="GO:0007165">
    <property type="term" value="P:signal transduction"/>
    <property type="evidence" value="ECO:0007669"/>
    <property type="project" value="TreeGrafter"/>
</dbReference>
<dbReference type="CDD" id="cd14233">
    <property type="entry name" value="GAT_TOM1_like"/>
    <property type="match status" value="1"/>
</dbReference>
<dbReference type="EMBL" id="CAJOBB010001491">
    <property type="protein sequence ID" value="CAF3864702.1"/>
    <property type="molecule type" value="Genomic_DNA"/>
</dbReference>
<dbReference type="Gene3D" id="1.20.58.160">
    <property type="match status" value="1"/>
</dbReference>
<keyword evidence="2" id="KW-0813">Transport</keyword>
<dbReference type="InterPro" id="IPR008942">
    <property type="entry name" value="ENTH_VHS"/>
</dbReference>
<dbReference type="InterPro" id="IPR014645">
    <property type="entry name" value="TOM1"/>
</dbReference>
<accession>A0A819FEB1</accession>
<feature type="domain" description="GAT" evidence="6">
    <location>
        <begin position="216"/>
        <end position="304"/>
    </location>
</feature>
<protein>
    <recommendedName>
        <fullName evidence="10">TOM1-like protein 2</fullName>
    </recommendedName>
</protein>
<keyword evidence="3" id="KW-0653">Protein transport</keyword>
<evidence type="ECO:0000259" key="5">
    <source>
        <dbReference type="PROSITE" id="PS50179"/>
    </source>
</evidence>
<feature type="region of interest" description="Disordered" evidence="4">
    <location>
        <begin position="171"/>
        <end position="203"/>
    </location>
</feature>
<dbReference type="GO" id="GO:0035091">
    <property type="term" value="F:phosphatidylinositol binding"/>
    <property type="evidence" value="ECO:0007669"/>
    <property type="project" value="InterPro"/>
</dbReference>